<accession>A0AAW0G3N9</accession>
<dbReference type="EMBL" id="JASBNA010000012">
    <property type="protein sequence ID" value="KAK7687906.1"/>
    <property type="molecule type" value="Genomic_DNA"/>
</dbReference>
<gene>
    <name evidence="2" type="ORF">QCA50_009125</name>
</gene>
<dbReference type="Proteomes" id="UP001385951">
    <property type="component" value="Unassembled WGS sequence"/>
</dbReference>
<protein>
    <submittedName>
        <fullName evidence="2">Uncharacterized protein</fullName>
    </submittedName>
</protein>
<proteinExistence type="predicted"/>
<evidence type="ECO:0000313" key="2">
    <source>
        <dbReference type="EMBL" id="KAK7687906.1"/>
    </source>
</evidence>
<evidence type="ECO:0000256" key="1">
    <source>
        <dbReference type="SAM" id="MobiDB-lite"/>
    </source>
</evidence>
<name>A0AAW0G3N9_9APHY</name>
<comment type="caution">
    <text evidence="2">The sequence shown here is derived from an EMBL/GenBank/DDBJ whole genome shotgun (WGS) entry which is preliminary data.</text>
</comment>
<feature type="region of interest" description="Disordered" evidence="1">
    <location>
        <begin position="1"/>
        <end position="42"/>
    </location>
</feature>
<reference evidence="2 3" key="1">
    <citation type="submission" date="2022-09" db="EMBL/GenBank/DDBJ databases">
        <authorList>
            <person name="Palmer J.M."/>
        </authorList>
    </citation>
    <scope>NUCLEOTIDE SEQUENCE [LARGE SCALE GENOMIC DNA]</scope>
    <source>
        <strain evidence="2 3">DSM 7382</strain>
    </source>
</reference>
<feature type="compositionally biased region" description="Basic and acidic residues" evidence="1">
    <location>
        <begin position="102"/>
        <end position="111"/>
    </location>
</feature>
<dbReference type="AlphaFoldDB" id="A0AAW0G3N9"/>
<keyword evidence="3" id="KW-1185">Reference proteome</keyword>
<feature type="region of interest" description="Disordered" evidence="1">
    <location>
        <begin position="102"/>
        <end position="122"/>
    </location>
</feature>
<sequence length="122" mass="13990">MIHGKPAQSISPRTSRRSMDPSQATGAGDRIQRYKQRNKGLGFVDKTRDDYKVIKNDPESADPESVCEWKLDLDDEDTNNHNDRNDKMVPGYWENHHRVTEGGRIKGDRGVNLEMGSEDYTR</sequence>
<evidence type="ECO:0000313" key="3">
    <source>
        <dbReference type="Proteomes" id="UP001385951"/>
    </source>
</evidence>
<organism evidence="2 3">
    <name type="scientific">Cerrena zonata</name>
    <dbReference type="NCBI Taxonomy" id="2478898"/>
    <lineage>
        <taxon>Eukaryota</taxon>
        <taxon>Fungi</taxon>
        <taxon>Dikarya</taxon>
        <taxon>Basidiomycota</taxon>
        <taxon>Agaricomycotina</taxon>
        <taxon>Agaricomycetes</taxon>
        <taxon>Polyporales</taxon>
        <taxon>Cerrenaceae</taxon>
        <taxon>Cerrena</taxon>
    </lineage>
</organism>